<accession>A0AAE0JRW9</accession>
<feature type="region of interest" description="Disordered" evidence="1">
    <location>
        <begin position="131"/>
        <end position="190"/>
    </location>
</feature>
<comment type="caution">
    <text evidence="2">The sequence shown here is derived from an EMBL/GenBank/DDBJ whole genome shotgun (WGS) entry which is preliminary data.</text>
</comment>
<protein>
    <submittedName>
        <fullName evidence="2">Uncharacterized protein</fullName>
    </submittedName>
</protein>
<feature type="compositionally biased region" description="Basic residues" evidence="1">
    <location>
        <begin position="135"/>
        <end position="146"/>
    </location>
</feature>
<organism evidence="2 3">
    <name type="scientific">Lasiosphaeria ovina</name>
    <dbReference type="NCBI Taxonomy" id="92902"/>
    <lineage>
        <taxon>Eukaryota</taxon>
        <taxon>Fungi</taxon>
        <taxon>Dikarya</taxon>
        <taxon>Ascomycota</taxon>
        <taxon>Pezizomycotina</taxon>
        <taxon>Sordariomycetes</taxon>
        <taxon>Sordariomycetidae</taxon>
        <taxon>Sordariales</taxon>
        <taxon>Lasiosphaeriaceae</taxon>
        <taxon>Lasiosphaeria</taxon>
    </lineage>
</organism>
<evidence type="ECO:0000313" key="3">
    <source>
        <dbReference type="Proteomes" id="UP001287356"/>
    </source>
</evidence>
<keyword evidence="3" id="KW-1185">Reference proteome</keyword>
<proteinExistence type="predicted"/>
<feature type="region of interest" description="Disordered" evidence="1">
    <location>
        <begin position="1"/>
        <end position="44"/>
    </location>
</feature>
<reference evidence="2" key="2">
    <citation type="submission" date="2023-06" db="EMBL/GenBank/DDBJ databases">
        <authorList>
            <consortium name="Lawrence Berkeley National Laboratory"/>
            <person name="Haridas S."/>
            <person name="Hensen N."/>
            <person name="Bonometti L."/>
            <person name="Westerberg I."/>
            <person name="Brannstrom I.O."/>
            <person name="Guillou S."/>
            <person name="Cros-Aarteil S."/>
            <person name="Calhoun S."/>
            <person name="Kuo A."/>
            <person name="Mondo S."/>
            <person name="Pangilinan J."/>
            <person name="Riley R."/>
            <person name="Labutti K."/>
            <person name="Andreopoulos B."/>
            <person name="Lipzen A."/>
            <person name="Chen C."/>
            <person name="Yanf M."/>
            <person name="Daum C."/>
            <person name="Ng V."/>
            <person name="Clum A."/>
            <person name="Steindorff A."/>
            <person name="Ohm R."/>
            <person name="Martin F."/>
            <person name="Silar P."/>
            <person name="Natvig D."/>
            <person name="Lalanne C."/>
            <person name="Gautier V."/>
            <person name="Ament-Velasquez S.L."/>
            <person name="Kruys A."/>
            <person name="Hutchinson M.I."/>
            <person name="Powell A.J."/>
            <person name="Barry K."/>
            <person name="Miller A.N."/>
            <person name="Grigoriev I.V."/>
            <person name="Debuchy R."/>
            <person name="Gladieux P."/>
            <person name="Thoren M.H."/>
            <person name="Johannesson H."/>
        </authorList>
    </citation>
    <scope>NUCLEOTIDE SEQUENCE</scope>
    <source>
        <strain evidence="2">CBS 958.72</strain>
    </source>
</reference>
<dbReference type="EMBL" id="JAULSN010000017">
    <property type="protein sequence ID" value="KAK3358328.1"/>
    <property type="molecule type" value="Genomic_DNA"/>
</dbReference>
<dbReference type="Proteomes" id="UP001287356">
    <property type="component" value="Unassembled WGS sequence"/>
</dbReference>
<evidence type="ECO:0000256" key="1">
    <source>
        <dbReference type="SAM" id="MobiDB-lite"/>
    </source>
</evidence>
<name>A0AAE0JRW9_9PEZI</name>
<gene>
    <name evidence="2" type="ORF">B0T24DRAFT_600214</name>
</gene>
<dbReference type="AlphaFoldDB" id="A0AAE0JRW9"/>
<sequence>MGLDVLPRNRTDLLIEKSTGCPSRAGETQQVDAAEGDGGSVVGLADKRADNSKSWPQMVAEKFTTAARKTCDCRGEAKKDVRIEEARIAVRSVQAPGTDRYTVFGRVSSSTVNVGLAMRFRARLKDPLEPSAKLRIAKKGKGKPKKGPTQPQRRARSNDVLSTGDTDAERDHVNSHIEAPMTGESNKHDDLADQHDLENEIKMENDPDSSRGLPPADLSMQGEGAQRLDHLFSSDFWGWYCHIYWSR</sequence>
<evidence type="ECO:0000313" key="2">
    <source>
        <dbReference type="EMBL" id="KAK3358328.1"/>
    </source>
</evidence>
<reference evidence="2" key="1">
    <citation type="journal article" date="2023" name="Mol. Phylogenet. Evol.">
        <title>Genome-scale phylogeny and comparative genomics of the fungal order Sordariales.</title>
        <authorList>
            <person name="Hensen N."/>
            <person name="Bonometti L."/>
            <person name="Westerberg I."/>
            <person name="Brannstrom I.O."/>
            <person name="Guillou S."/>
            <person name="Cros-Aarteil S."/>
            <person name="Calhoun S."/>
            <person name="Haridas S."/>
            <person name="Kuo A."/>
            <person name="Mondo S."/>
            <person name="Pangilinan J."/>
            <person name="Riley R."/>
            <person name="LaButti K."/>
            <person name="Andreopoulos B."/>
            <person name="Lipzen A."/>
            <person name="Chen C."/>
            <person name="Yan M."/>
            <person name="Daum C."/>
            <person name="Ng V."/>
            <person name="Clum A."/>
            <person name="Steindorff A."/>
            <person name="Ohm R.A."/>
            <person name="Martin F."/>
            <person name="Silar P."/>
            <person name="Natvig D.O."/>
            <person name="Lalanne C."/>
            <person name="Gautier V."/>
            <person name="Ament-Velasquez S.L."/>
            <person name="Kruys A."/>
            <person name="Hutchinson M.I."/>
            <person name="Powell A.J."/>
            <person name="Barry K."/>
            <person name="Miller A.N."/>
            <person name="Grigoriev I.V."/>
            <person name="Debuchy R."/>
            <person name="Gladieux P."/>
            <person name="Hiltunen Thoren M."/>
            <person name="Johannesson H."/>
        </authorList>
    </citation>
    <scope>NUCLEOTIDE SEQUENCE</scope>
    <source>
        <strain evidence="2">CBS 958.72</strain>
    </source>
</reference>